<proteinExistence type="predicted"/>
<evidence type="ECO:0000313" key="2">
    <source>
        <dbReference type="Proteomes" id="UP001055811"/>
    </source>
</evidence>
<sequence>MTFGGGLNGFIATSFRHHFCRHHRSNFSSLYSLSCYFTTAATDLIRLPTTHRAEVQDILRSLPEAIKVCSNLRQLESIYAFMVKNSYNQDCFMINQFVSACSTFSHTDYAIQAFTQMEDPNVFVYNAVIRACVSSFAPIQSLQIYLQMLRAQISPSSYTFPSIIKSCALILQLRIGEAINGQIWKFGFKSHVYIQTSLIDFYSSFGKIFESRQVFDEMVQRDPYAWTSMNVVRFGQNCNPVTCLVVDE</sequence>
<protein>
    <submittedName>
        <fullName evidence="1">Uncharacterized protein</fullName>
    </submittedName>
</protein>
<comment type="caution">
    <text evidence="1">The sequence shown here is derived from an EMBL/GenBank/DDBJ whole genome shotgun (WGS) entry which is preliminary data.</text>
</comment>
<gene>
    <name evidence="1" type="ORF">L2E82_35080</name>
</gene>
<reference evidence="1 2" key="2">
    <citation type="journal article" date="2022" name="Mol. Ecol. Resour.">
        <title>The genomes of chicory, endive, great burdock and yacon provide insights into Asteraceae paleo-polyploidization history and plant inulin production.</title>
        <authorList>
            <person name="Fan W."/>
            <person name="Wang S."/>
            <person name="Wang H."/>
            <person name="Wang A."/>
            <person name="Jiang F."/>
            <person name="Liu H."/>
            <person name="Zhao H."/>
            <person name="Xu D."/>
            <person name="Zhang Y."/>
        </authorList>
    </citation>
    <scope>NUCLEOTIDE SEQUENCE [LARGE SCALE GENOMIC DNA]</scope>
    <source>
        <strain evidence="2">cv. Punajuju</strain>
        <tissue evidence="1">Leaves</tissue>
    </source>
</reference>
<name>A0ACB9BNB7_CICIN</name>
<evidence type="ECO:0000313" key="1">
    <source>
        <dbReference type="EMBL" id="KAI3723475.1"/>
    </source>
</evidence>
<keyword evidence="2" id="KW-1185">Reference proteome</keyword>
<organism evidence="1 2">
    <name type="scientific">Cichorium intybus</name>
    <name type="common">Chicory</name>
    <dbReference type="NCBI Taxonomy" id="13427"/>
    <lineage>
        <taxon>Eukaryota</taxon>
        <taxon>Viridiplantae</taxon>
        <taxon>Streptophyta</taxon>
        <taxon>Embryophyta</taxon>
        <taxon>Tracheophyta</taxon>
        <taxon>Spermatophyta</taxon>
        <taxon>Magnoliopsida</taxon>
        <taxon>eudicotyledons</taxon>
        <taxon>Gunneridae</taxon>
        <taxon>Pentapetalae</taxon>
        <taxon>asterids</taxon>
        <taxon>campanulids</taxon>
        <taxon>Asterales</taxon>
        <taxon>Asteraceae</taxon>
        <taxon>Cichorioideae</taxon>
        <taxon>Cichorieae</taxon>
        <taxon>Cichoriinae</taxon>
        <taxon>Cichorium</taxon>
    </lineage>
</organism>
<accession>A0ACB9BNB7</accession>
<reference evidence="2" key="1">
    <citation type="journal article" date="2022" name="Mol. Ecol. Resour.">
        <title>The genomes of chicory, endive, great burdock and yacon provide insights into Asteraceae palaeo-polyploidization history and plant inulin production.</title>
        <authorList>
            <person name="Fan W."/>
            <person name="Wang S."/>
            <person name="Wang H."/>
            <person name="Wang A."/>
            <person name="Jiang F."/>
            <person name="Liu H."/>
            <person name="Zhao H."/>
            <person name="Xu D."/>
            <person name="Zhang Y."/>
        </authorList>
    </citation>
    <scope>NUCLEOTIDE SEQUENCE [LARGE SCALE GENOMIC DNA]</scope>
    <source>
        <strain evidence="2">cv. Punajuju</strain>
    </source>
</reference>
<dbReference type="Proteomes" id="UP001055811">
    <property type="component" value="Linkage Group LG06"/>
</dbReference>
<dbReference type="EMBL" id="CM042014">
    <property type="protein sequence ID" value="KAI3723475.1"/>
    <property type="molecule type" value="Genomic_DNA"/>
</dbReference>